<name>A0A2W7R6L9_9BACT</name>
<protein>
    <recommendedName>
        <fullName evidence="3">N-acetyltransferase domain-containing protein</fullName>
    </recommendedName>
</protein>
<gene>
    <name evidence="1" type="ORF">LV85_02412</name>
</gene>
<evidence type="ECO:0000313" key="1">
    <source>
        <dbReference type="EMBL" id="PZX51467.1"/>
    </source>
</evidence>
<dbReference type="EMBL" id="QKZT01000009">
    <property type="protein sequence ID" value="PZX51467.1"/>
    <property type="molecule type" value="Genomic_DNA"/>
</dbReference>
<comment type="caution">
    <text evidence="1">The sequence shown here is derived from an EMBL/GenBank/DDBJ whole genome shotgun (WGS) entry which is preliminary data.</text>
</comment>
<dbReference type="OrthoDB" id="660041at2"/>
<keyword evidence="2" id="KW-1185">Reference proteome</keyword>
<evidence type="ECO:0008006" key="3">
    <source>
        <dbReference type="Google" id="ProtNLM"/>
    </source>
</evidence>
<sequence length="228" mass="25477">MFKLIAFRAINDPERCQKFIEGHRQVLESIGVKKVTSANNSWVNNPDVIVVIVESDEDGLIYGGARIHKANSSYPLPMVEAIEELDSSIKEVIEKDIDAGTGEICGMWNSRKITGMGIGAIFMSKACLALTPKLELTSLYALFAPVTVKLGLEMGYEVLTQVGNNGTFYYPKLDLIATAMKMYDAVNLPMTTQDHRDSIFQIRENDTLIIEENYRGRHVKLSYTSYVV</sequence>
<dbReference type="RefSeq" id="WP_111319666.1">
    <property type="nucleotide sequence ID" value="NZ_QKZT01000009.1"/>
</dbReference>
<reference evidence="1 2" key="1">
    <citation type="submission" date="2018-06" db="EMBL/GenBank/DDBJ databases">
        <title>Genomic Encyclopedia of Archaeal and Bacterial Type Strains, Phase II (KMG-II): from individual species to whole genera.</title>
        <authorList>
            <person name="Goeker M."/>
        </authorList>
    </citation>
    <scope>NUCLEOTIDE SEQUENCE [LARGE SCALE GENOMIC DNA]</scope>
    <source>
        <strain evidence="1 2">DSM 19830</strain>
    </source>
</reference>
<accession>A0A2W7R6L9</accession>
<evidence type="ECO:0000313" key="2">
    <source>
        <dbReference type="Proteomes" id="UP000248882"/>
    </source>
</evidence>
<organism evidence="1 2">
    <name type="scientific">Algoriphagus chordae</name>
    <dbReference type="NCBI Taxonomy" id="237019"/>
    <lineage>
        <taxon>Bacteria</taxon>
        <taxon>Pseudomonadati</taxon>
        <taxon>Bacteroidota</taxon>
        <taxon>Cytophagia</taxon>
        <taxon>Cytophagales</taxon>
        <taxon>Cyclobacteriaceae</taxon>
        <taxon>Algoriphagus</taxon>
    </lineage>
</organism>
<proteinExistence type="predicted"/>
<dbReference type="Proteomes" id="UP000248882">
    <property type="component" value="Unassembled WGS sequence"/>
</dbReference>
<dbReference type="AlphaFoldDB" id="A0A2W7R6L9"/>